<keyword evidence="2" id="KW-1185">Reference proteome</keyword>
<comment type="caution">
    <text evidence="1">The sequence shown here is derived from an EMBL/GenBank/DDBJ whole genome shotgun (WGS) entry which is preliminary data.</text>
</comment>
<dbReference type="EMBL" id="NMUQ01000001">
    <property type="protein sequence ID" value="OXM15543.1"/>
    <property type="molecule type" value="Genomic_DNA"/>
</dbReference>
<proteinExistence type="predicted"/>
<accession>A0A229NZV5</accession>
<name>A0A229NZV5_9BACL</name>
<evidence type="ECO:0000313" key="2">
    <source>
        <dbReference type="Proteomes" id="UP000215145"/>
    </source>
</evidence>
<dbReference type="Proteomes" id="UP000215145">
    <property type="component" value="Unassembled WGS sequence"/>
</dbReference>
<gene>
    <name evidence="1" type="ORF">CGZ75_02050</name>
</gene>
<evidence type="ECO:0000313" key="1">
    <source>
        <dbReference type="EMBL" id="OXM15543.1"/>
    </source>
</evidence>
<protein>
    <submittedName>
        <fullName evidence="1">Uncharacterized protein</fullName>
    </submittedName>
</protein>
<reference evidence="1 2" key="1">
    <citation type="submission" date="2017-07" db="EMBL/GenBank/DDBJ databases">
        <title>Paenibacillus herberti R33 genome sequencing and assembly.</title>
        <authorList>
            <person name="Su W."/>
        </authorList>
    </citation>
    <scope>NUCLEOTIDE SEQUENCE [LARGE SCALE GENOMIC DNA]</scope>
    <source>
        <strain evidence="1 2">R33</strain>
    </source>
</reference>
<dbReference type="RefSeq" id="WP_089522639.1">
    <property type="nucleotide sequence ID" value="NZ_NMUQ01000001.1"/>
</dbReference>
<dbReference type="OrthoDB" id="2588905at2"/>
<organism evidence="1 2">
    <name type="scientific">Paenibacillus herberti</name>
    <dbReference type="NCBI Taxonomy" id="1619309"/>
    <lineage>
        <taxon>Bacteria</taxon>
        <taxon>Bacillati</taxon>
        <taxon>Bacillota</taxon>
        <taxon>Bacilli</taxon>
        <taxon>Bacillales</taxon>
        <taxon>Paenibacillaceae</taxon>
        <taxon>Paenibacillus</taxon>
    </lineage>
</organism>
<sequence length="189" mass="21634">MTRIVLAGECDKHDFVLMMASLLHAHTGKEAYIVTDKEERYRYFQENIPGVTVTGTGLPEDAEVALYDWHNRLPDDIGEAKLVFASDYSRGSLENLDLLMDDQAPDKVLIIEEECNIGLRYMEKRYPTASLIIDYMSSPERKIEWSHQGTISYKVDKDFAAAINECLVDQADVPRADIKKLWQFARKRG</sequence>
<dbReference type="AlphaFoldDB" id="A0A229NZV5"/>